<dbReference type="PROSITE" id="PS51198">
    <property type="entry name" value="UVRD_HELICASE_ATP_BIND"/>
    <property type="match status" value="1"/>
</dbReference>
<comment type="catalytic activity">
    <reaction evidence="9">
        <text>ATP + H2O = ADP + phosphate + H(+)</text>
        <dbReference type="Rhea" id="RHEA:13065"/>
        <dbReference type="ChEBI" id="CHEBI:15377"/>
        <dbReference type="ChEBI" id="CHEBI:15378"/>
        <dbReference type="ChEBI" id="CHEBI:30616"/>
        <dbReference type="ChEBI" id="CHEBI:43474"/>
        <dbReference type="ChEBI" id="CHEBI:456216"/>
        <dbReference type="EC" id="5.6.2.4"/>
    </reaction>
</comment>
<dbReference type="Proteomes" id="UP000003489">
    <property type="component" value="Unassembled WGS sequence"/>
</dbReference>
<dbReference type="EMBL" id="ABYW01000005">
    <property type="protein sequence ID" value="EEE41889.1"/>
    <property type="molecule type" value="Genomic_DNA"/>
</dbReference>
<evidence type="ECO:0000259" key="11">
    <source>
        <dbReference type="PROSITE" id="PS51198"/>
    </source>
</evidence>
<dbReference type="GO" id="GO:0003677">
    <property type="term" value="F:DNA binding"/>
    <property type="evidence" value="ECO:0007669"/>
    <property type="project" value="InterPro"/>
</dbReference>
<evidence type="ECO:0000256" key="2">
    <source>
        <dbReference type="ARBA" id="ARBA00022741"/>
    </source>
</evidence>
<evidence type="ECO:0000256" key="10">
    <source>
        <dbReference type="PROSITE-ProRule" id="PRU00560"/>
    </source>
</evidence>
<feature type="domain" description="UvrD-like helicase ATP-binding" evidence="11">
    <location>
        <begin position="31"/>
        <end position="349"/>
    </location>
</feature>
<evidence type="ECO:0000256" key="5">
    <source>
        <dbReference type="ARBA" id="ARBA00022840"/>
    </source>
</evidence>
<comment type="catalytic activity">
    <reaction evidence="7">
        <text>Couples ATP hydrolysis with the unwinding of duplex DNA by translocating in the 3'-5' direction.</text>
        <dbReference type="EC" id="5.6.2.4"/>
    </reaction>
</comment>
<keyword evidence="4 10" id="KW-0347">Helicase</keyword>
<evidence type="ECO:0000313" key="12">
    <source>
        <dbReference type="EMBL" id="EEE41889.1"/>
    </source>
</evidence>
<reference evidence="12 13" key="1">
    <citation type="submission" date="2008-10" db="EMBL/GenBank/DDBJ databases">
        <authorList>
            <person name="Fulton L."/>
            <person name="Clifton S."/>
            <person name="Fulton B."/>
            <person name="Xu J."/>
            <person name="Minx P."/>
            <person name="Pepin K.H."/>
            <person name="Johnson M."/>
            <person name="Bhonagiri V."/>
            <person name="Nash W.E."/>
            <person name="Mardis E.R."/>
            <person name="Wilson R.K."/>
        </authorList>
    </citation>
    <scope>NUCLEOTIDE SEQUENCE [LARGE SCALE GENOMIC DNA]</scope>
    <source>
        <strain evidence="12 13">DSM 2375</strain>
    </source>
</reference>
<dbReference type="InterPro" id="IPR013986">
    <property type="entry name" value="DExx_box_DNA_helicase_dom_sf"/>
</dbReference>
<dbReference type="Pfam" id="PF00580">
    <property type="entry name" value="UvrD-helicase"/>
    <property type="match status" value="1"/>
</dbReference>
<dbReference type="InterPro" id="IPR027417">
    <property type="entry name" value="P-loop_NTPase"/>
</dbReference>
<evidence type="ECO:0000256" key="4">
    <source>
        <dbReference type="ARBA" id="ARBA00022806"/>
    </source>
</evidence>
<keyword evidence="5 10" id="KW-0067">ATP-binding</keyword>
<gene>
    <name evidence="12" type="ORF">METSMIALI_00780</name>
</gene>
<dbReference type="GO" id="GO:0005829">
    <property type="term" value="C:cytosol"/>
    <property type="evidence" value="ECO:0007669"/>
    <property type="project" value="TreeGrafter"/>
</dbReference>
<evidence type="ECO:0000256" key="9">
    <source>
        <dbReference type="ARBA" id="ARBA00048988"/>
    </source>
</evidence>
<dbReference type="CDD" id="cd17932">
    <property type="entry name" value="DEXQc_UvrD"/>
    <property type="match status" value="1"/>
</dbReference>
<proteinExistence type="inferred from homology"/>
<dbReference type="Gene3D" id="1.10.10.160">
    <property type="match status" value="1"/>
</dbReference>
<dbReference type="GO" id="GO:0016887">
    <property type="term" value="F:ATP hydrolysis activity"/>
    <property type="evidence" value="ECO:0007669"/>
    <property type="project" value="RHEA"/>
</dbReference>
<dbReference type="GO" id="GO:0043138">
    <property type="term" value="F:3'-5' DNA helicase activity"/>
    <property type="evidence" value="ECO:0007669"/>
    <property type="project" value="UniProtKB-EC"/>
</dbReference>
<accession>B9AEJ9</accession>
<evidence type="ECO:0000256" key="1">
    <source>
        <dbReference type="ARBA" id="ARBA00009922"/>
    </source>
</evidence>
<evidence type="ECO:0000313" key="13">
    <source>
        <dbReference type="Proteomes" id="UP000003489"/>
    </source>
</evidence>
<organism evidence="12 13">
    <name type="scientific">Methanobrevibacter smithii DSM 2375</name>
    <dbReference type="NCBI Taxonomy" id="483214"/>
    <lineage>
        <taxon>Archaea</taxon>
        <taxon>Methanobacteriati</taxon>
        <taxon>Methanobacteriota</taxon>
        <taxon>Methanomada group</taxon>
        <taxon>Methanobacteria</taxon>
        <taxon>Methanobacteriales</taxon>
        <taxon>Methanobacteriaceae</taxon>
        <taxon>Methanobrevibacter</taxon>
    </lineage>
</organism>
<reference evidence="12 13" key="2">
    <citation type="submission" date="2008-11" db="EMBL/GenBank/DDBJ databases">
        <title>Draft genome sequence of Methanobrevibacter smithii (DSM 2375).</title>
        <authorList>
            <person name="Sudarsanam P."/>
            <person name="Ley R."/>
            <person name="Guruge J."/>
            <person name="Turnbaugh P.J."/>
            <person name="Mahowald M."/>
            <person name="Liep D."/>
            <person name="Gordon J."/>
        </authorList>
    </citation>
    <scope>NUCLEOTIDE SEQUENCE [LARGE SCALE GENOMIC DNA]</scope>
    <source>
        <strain evidence="12 13">DSM 2375</strain>
    </source>
</reference>
<dbReference type="HOGENOM" id="CLU_333072_0_0_2"/>
<feature type="binding site" evidence="10">
    <location>
        <begin position="52"/>
        <end position="59"/>
    </location>
    <ligand>
        <name>ATP</name>
        <dbReference type="ChEBI" id="CHEBI:30616"/>
    </ligand>
</feature>
<dbReference type="RefSeq" id="WP_004035593.1">
    <property type="nucleotide sequence ID" value="NZ_DS996911.1"/>
</dbReference>
<dbReference type="InterPro" id="IPR014016">
    <property type="entry name" value="UvrD-like_ATP-bd"/>
</dbReference>
<comment type="caution">
    <text evidence="12">The sequence shown here is derived from an EMBL/GenBank/DDBJ whole genome shotgun (WGS) entry which is preliminary data.</text>
</comment>
<dbReference type="GO" id="GO:0000725">
    <property type="term" value="P:recombinational repair"/>
    <property type="evidence" value="ECO:0007669"/>
    <property type="project" value="TreeGrafter"/>
</dbReference>
<dbReference type="EC" id="5.6.2.4" evidence="8"/>
<protein>
    <recommendedName>
        <fullName evidence="8">DNA 3'-5' helicase</fullName>
        <ecNumber evidence="8">5.6.2.4</ecNumber>
    </recommendedName>
</protein>
<dbReference type="PANTHER" id="PTHR11070:SF63">
    <property type="entry name" value="DNA HELICASE IV"/>
    <property type="match status" value="1"/>
</dbReference>
<dbReference type="Gene3D" id="3.40.50.300">
    <property type="entry name" value="P-loop containing nucleotide triphosphate hydrolases"/>
    <property type="match status" value="2"/>
</dbReference>
<dbReference type="InterPro" id="IPR000212">
    <property type="entry name" value="DNA_helicase_UvrD/REP"/>
</dbReference>
<dbReference type="AlphaFoldDB" id="B9AEJ9"/>
<dbReference type="InterPro" id="IPR014017">
    <property type="entry name" value="DNA_helicase_UvrD-like_C"/>
</dbReference>
<evidence type="ECO:0000256" key="8">
    <source>
        <dbReference type="ARBA" id="ARBA00034808"/>
    </source>
</evidence>
<evidence type="ECO:0000256" key="7">
    <source>
        <dbReference type="ARBA" id="ARBA00034617"/>
    </source>
</evidence>
<keyword evidence="6" id="KW-0413">Isomerase</keyword>
<evidence type="ECO:0000256" key="3">
    <source>
        <dbReference type="ARBA" id="ARBA00022801"/>
    </source>
</evidence>
<dbReference type="SUPFAM" id="SSF52540">
    <property type="entry name" value="P-loop containing nucleoside triphosphate hydrolases"/>
    <property type="match status" value="1"/>
</dbReference>
<dbReference type="OrthoDB" id="203178at2157"/>
<name>B9AEJ9_METSM</name>
<dbReference type="PANTHER" id="PTHR11070">
    <property type="entry name" value="UVRD / RECB / PCRA DNA HELICASE FAMILY MEMBER"/>
    <property type="match status" value="1"/>
</dbReference>
<dbReference type="PATRIC" id="fig|483214.13.peg.750"/>
<dbReference type="Pfam" id="PF13361">
    <property type="entry name" value="UvrD_C"/>
    <property type="match status" value="1"/>
</dbReference>
<evidence type="ECO:0000256" key="6">
    <source>
        <dbReference type="ARBA" id="ARBA00023235"/>
    </source>
</evidence>
<sequence>MKEYYQIENLPIELKNELKDNASFFDNFDGKSLDEQQRIACILNDCDLEIIAGAGTGKTHTLLAKAEYLIEKKNISPDDILFLSFSKSCVEELIEKLNYNVPTSTIHSFGLSLINEYRDKEVYDGRGFKKIFEEYLKTASDKQIDDITNYCENNLNSHDMIKLIELDREIEKFNHLISKSNISSRIKSFIDLFKGKGYVASDFKKIKSKCKHDFETNNGGYYTNKNYLNNMAFIQIVEPVFRFYEGYLFRNHLIDFNDMINKAIDLVEKEGIFNNFKYIFVDEYQDISYKNFQFIKTLKQACNAHLVVVGDDWQSIYGFRDSDITLFNDFCDYFPNANRVFIEKTYRNPQELIDIAGNFIMKNESQFKKSLKSDKSIEKPVKIIFDSDSDSIYNLIYNLSKDNEKVFILGRYNGDIDKFIFDTDLVKKSKGSYKQITNDYESIKNVEYRTIHKAKGLEADYVVLINVFNRDWGFPNKFYPPYFVNLIQDWDYDKKLEEERRLFYVAITRAKKGVYIFTEDYNQSEYIDELIDENNLELIYSDDFNRFKEFDSVEEEDVKANLIDLSDFDNSKGIEIKANQKDFGNKLLKSRKYDEAEDFYKKLITNMYFLNDYYPYRKLVEVYYRKRDNLNVINTVEEFFKSGRFCNESQVLWFESKYKKACKYSGYSFSNFDACLDYFNEHGLKNKDKQNEPVPIAARIQSGGRKVKIISQEAYDIKSEYHELSLKYKSAGSSKKALYFFEQLWDRKEFTKNLTAYKRLCSLYYDTQQYEKVIEVAKEYFNSDARKTKSSPAWFNKKIADASKKLDKSPVNESSDHIKTTNLSNDELLFKYADLYEKGLLTKYEFDRKKKELLFNDD</sequence>
<dbReference type="GO" id="GO:0005524">
    <property type="term" value="F:ATP binding"/>
    <property type="evidence" value="ECO:0007669"/>
    <property type="project" value="UniProtKB-UniRule"/>
</dbReference>
<comment type="similarity">
    <text evidence="1">Belongs to the helicase family. UvrD subfamily.</text>
</comment>
<keyword evidence="2 10" id="KW-0547">Nucleotide-binding</keyword>
<keyword evidence="3 10" id="KW-0378">Hydrolase</keyword>